<sequence length="337" mass="39552">MEYTILGFSQKAACELGLDITDLAILRWFVNSKDSGKMHSILIDNEKYYWIFYKTLSEEMSVLSLCRDTLYRRLKKMFDKNILKKKKVAYGGNYTYYALGENYSKLTSFESNSEKSSHNDTISNCMVDDLSSNTLDFNHNYDNISSNYDDLSCSYGNTDNTLNRNYNSLSRNITDLNQNLSDESVRLTYRSQNQNDRKSEQITNLLNKSTNNNHNSNNEDESIKKTSSEITPEFFLSELLVQLIQKNNPNFKKTNLDDWEEDFKTILYEDNKHYMEVIHLLRWAHIEAKIWSKMIDSPLALRKHYDAIYANREAVKANNKAVRANNNVKRHPWEDFR</sequence>
<gene>
    <name evidence="2" type="ORF">KQI20_08985</name>
</gene>
<evidence type="ECO:0000313" key="2">
    <source>
        <dbReference type="EMBL" id="MBU5336572.1"/>
    </source>
</evidence>
<dbReference type="Proteomes" id="UP001196301">
    <property type="component" value="Unassembled WGS sequence"/>
</dbReference>
<dbReference type="RefSeq" id="WP_216569912.1">
    <property type="nucleotide sequence ID" value="NZ_JAHLOQ010000023.1"/>
</dbReference>
<comment type="caution">
    <text evidence="2">The sequence shown here is derived from an EMBL/GenBank/DDBJ whole genome shotgun (WGS) entry which is preliminary data.</text>
</comment>
<protein>
    <recommendedName>
        <fullName evidence="4">Replication initiator A N-terminal domain-containing protein</fullName>
    </recommendedName>
</protein>
<dbReference type="EMBL" id="JAHLOQ010000023">
    <property type="protein sequence ID" value="MBU5336572.1"/>
    <property type="molecule type" value="Genomic_DNA"/>
</dbReference>
<feature type="region of interest" description="Disordered" evidence="1">
    <location>
        <begin position="190"/>
        <end position="224"/>
    </location>
</feature>
<name>A0ABS6DZA7_9FIRM</name>
<accession>A0ABS6DZA7</accession>
<organism evidence="2 3">
    <name type="scientific">Intestinibacter bartlettii</name>
    <dbReference type="NCBI Taxonomy" id="261299"/>
    <lineage>
        <taxon>Bacteria</taxon>
        <taxon>Bacillati</taxon>
        <taxon>Bacillota</taxon>
        <taxon>Clostridia</taxon>
        <taxon>Peptostreptococcales</taxon>
        <taxon>Peptostreptococcaceae</taxon>
        <taxon>Intestinibacter</taxon>
    </lineage>
</organism>
<keyword evidence="3" id="KW-1185">Reference proteome</keyword>
<evidence type="ECO:0000256" key="1">
    <source>
        <dbReference type="SAM" id="MobiDB-lite"/>
    </source>
</evidence>
<reference evidence="2 3" key="1">
    <citation type="submission" date="2021-06" db="EMBL/GenBank/DDBJ databases">
        <authorList>
            <person name="Sun Q."/>
            <person name="Li D."/>
        </authorList>
    </citation>
    <scope>NUCLEOTIDE SEQUENCE [LARGE SCALE GENOMIC DNA]</scope>
    <source>
        <strain evidence="2 3">N19</strain>
    </source>
</reference>
<feature type="compositionally biased region" description="Low complexity" evidence="1">
    <location>
        <begin position="203"/>
        <end position="216"/>
    </location>
</feature>
<evidence type="ECO:0008006" key="4">
    <source>
        <dbReference type="Google" id="ProtNLM"/>
    </source>
</evidence>
<evidence type="ECO:0000313" key="3">
    <source>
        <dbReference type="Proteomes" id="UP001196301"/>
    </source>
</evidence>
<proteinExistence type="predicted"/>